<evidence type="ECO:0000313" key="2">
    <source>
        <dbReference type="EMBL" id="GIH38230.1"/>
    </source>
</evidence>
<comment type="caution">
    <text evidence="2">The sequence shown here is derived from an EMBL/GenBank/DDBJ whole genome shotgun (WGS) entry which is preliminary data.</text>
</comment>
<evidence type="ECO:0000313" key="3">
    <source>
        <dbReference type="Proteomes" id="UP000603904"/>
    </source>
</evidence>
<feature type="chain" id="PRO_5045042100" evidence="1">
    <location>
        <begin position="21"/>
        <end position="414"/>
    </location>
</feature>
<dbReference type="EMBL" id="BOOC01000003">
    <property type="protein sequence ID" value="GIH38230.1"/>
    <property type="molecule type" value="Genomic_DNA"/>
</dbReference>
<dbReference type="Proteomes" id="UP000603904">
    <property type="component" value="Unassembled WGS sequence"/>
</dbReference>
<gene>
    <name evidence="2" type="ORF">Mco01_12300</name>
</gene>
<evidence type="ECO:0000256" key="1">
    <source>
        <dbReference type="SAM" id="SignalP"/>
    </source>
</evidence>
<accession>A0ABQ4FTU7</accession>
<reference evidence="2 3" key="1">
    <citation type="submission" date="2021-01" db="EMBL/GenBank/DDBJ databases">
        <title>Whole genome shotgun sequence of Microbispora corallina NBRC 16416.</title>
        <authorList>
            <person name="Komaki H."/>
            <person name="Tamura T."/>
        </authorList>
    </citation>
    <scope>NUCLEOTIDE SEQUENCE [LARGE SCALE GENOMIC DNA]</scope>
    <source>
        <strain evidence="2 3">NBRC 16416</strain>
    </source>
</reference>
<name>A0ABQ4FTU7_9ACTN</name>
<keyword evidence="1" id="KW-0732">Signal</keyword>
<feature type="signal peptide" evidence="1">
    <location>
        <begin position="1"/>
        <end position="20"/>
    </location>
</feature>
<keyword evidence="3" id="KW-1185">Reference proteome</keyword>
<organism evidence="2 3">
    <name type="scientific">Microbispora corallina</name>
    <dbReference type="NCBI Taxonomy" id="83302"/>
    <lineage>
        <taxon>Bacteria</taxon>
        <taxon>Bacillati</taxon>
        <taxon>Actinomycetota</taxon>
        <taxon>Actinomycetes</taxon>
        <taxon>Streptosporangiales</taxon>
        <taxon>Streptosporangiaceae</taxon>
        <taxon>Microbispora</taxon>
    </lineage>
</organism>
<proteinExistence type="predicted"/>
<protein>
    <submittedName>
        <fullName evidence="2">Uncharacterized protein</fullName>
    </submittedName>
</protein>
<sequence>MPAPALAVAAAVAVLTAACATPHARERGSARPPATASATPGTGFRGAWDYLYPDNPPAEHRPVTVPADESGPWRLRVLADYGVFDEMTCVVATAPGAAWAFGVTGTQRSHPVALRWDGARWTRYDLAQTTAAPVAAAASGPDDVWLMLRAGRHGGQVLHWDGARWSPAGDGSFASLGSAGRGQAWALSGEDTAVWLSEGGPWRWMPGPGARLAVQALSVPPSGTYWAVTKDMRRWDSGLYRRPPGGRWQPVGFGGALPADTRENSLDLQGVVAASDGDVWAYGTYGRRPDPEGDGDPVRDPIAAHWDGRAWRAVAVPEGWRFTGAAVVDGHGGLRAVVASTIGDEDAVAADTAVLTLTPTGPATSAEPPIPGGRVVLRGLARVPGTGRFWAVGAAYPAAPDMSASTSVVYGWRP</sequence>